<proteinExistence type="predicted"/>
<dbReference type="Proteomes" id="UP000184330">
    <property type="component" value="Unassembled WGS sequence"/>
</dbReference>
<dbReference type="AlphaFoldDB" id="A0A1L7X8F9"/>
<dbReference type="EMBL" id="FJOG01000018">
    <property type="protein sequence ID" value="CZR61277.1"/>
    <property type="molecule type" value="Genomic_DNA"/>
</dbReference>
<dbReference type="OrthoDB" id="3518308at2759"/>
<reference evidence="2 3" key="1">
    <citation type="submission" date="2016-03" db="EMBL/GenBank/DDBJ databases">
        <authorList>
            <person name="Ploux O."/>
        </authorList>
    </citation>
    <scope>NUCLEOTIDE SEQUENCE [LARGE SCALE GENOMIC DNA]</scope>
    <source>
        <strain evidence="2 3">UAMH 11012</strain>
    </source>
</reference>
<name>A0A1L7X8F9_9HELO</name>
<accession>A0A1L7X8F9</accession>
<keyword evidence="3" id="KW-1185">Reference proteome</keyword>
<evidence type="ECO:0000256" key="1">
    <source>
        <dbReference type="SAM" id="MobiDB-lite"/>
    </source>
</evidence>
<gene>
    <name evidence="2" type="ORF">PAC_11173</name>
</gene>
<evidence type="ECO:0000313" key="2">
    <source>
        <dbReference type="EMBL" id="CZR61277.1"/>
    </source>
</evidence>
<organism evidence="2 3">
    <name type="scientific">Phialocephala subalpina</name>
    <dbReference type="NCBI Taxonomy" id="576137"/>
    <lineage>
        <taxon>Eukaryota</taxon>
        <taxon>Fungi</taxon>
        <taxon>Dikarya</taxon>
        <taxon>Ascomycota</taxon>
        <taxon>Pezizomycotina</taxon>
        <taxon>Leotiomycetes</taxon>
        <taxon>Helotiales</taxon>
        <taxon>Mollisiaceae</taxon>
        <taxon>Phialocephala</taxon>
        <taxon>Phialocephala fortinii species complex</taxon>
    </lineage>
</organism>
<feature type="compositionally biased region" description="Low complexity" evidence="1">
    <location>
        <begin position="229"/>
        <end position="246"/>
    </location>
</feature>
<evidence type="ECO:0000313" key="3">
    <source>
        <dbReference type="Proteomes" id="UP000184330"/>
    </source>
</evidence>
<protein>
    <submittedName>
        <fullName evidence="2">Uncharacterized protein</fullName>
    </submittedName>
</protein>
<sequence>MASRVVLQFTPIAHELKELVIEWMLREKPADSALYEFPKGSFGGMAMLDTTNLDLKNSALGTALFPGADLFLFLEDDDRGEQRLQSVKDTISKEIFHKPDNHRQVLLLLEAELQYLGLKELLGNKINFNKKVSAIANARVLSKLPGVDEKAFPPADKSYDYEITLATLRGGYGGCVDFTDLYMNFITELHYFLSALQDNTLCSTIPPIDESKLLADLRGEDDEGIVDFSKSTSSQNSQLSSTSSSNSVVSVKAMSESTILATENLEESTPSTEELAGVKLGGYTLDYGPWLWRITQEKGATQKEKGKWHKITSVESYKRMIETVQKEGLGNKEKKPSISVIHSMDKSAMDQHQLIRREETRHEREYKERMREEGWEDEDIGEPFMRWLEKDLMKQARERDYGPSA</sequence>
<feature type="region of interest" description="Disordered" evidence="1">
    <location>
        <begin position="226"/>
        <end position="246"/>
    </location>
</feature>